<dbReference type="Pfam" id="PF13472">
    <property type="entry name" value="Lipase_GDSL_2"/>
    <property type="match status" value="1"/>
</dbReference>
<evidence type="ECO:0000313" key="3">
    <source>
        <dbReference type="EMBL" id="SFQ45288.1"/>
    </source>
</evidence>
<dbReference type="Proteomes" id="UP000199031">
    <property type="component" value="Unassembled WGS sequence"/>
</dbReference>
<dbReference type="EMBL" id="FOXQ01000013">
    <property type="protein sequence ID" value="SFQ45288.1"/>
    <property type="molecule type" value="Genomic_DNA"/>
</dbReference>
<gene>
    <name evidence="3" type="ORF">SAMN05444277_11325</name>
</gene>
<dbReference type="InterPro" id="IPR013830">
    <property type="entry name" value="SGNH_hydro"/>
</dbReference>
<feature type="transmembrane region" description="Helical" evidence="1">
    <location>
        <begin position="16"/>
        <end position="32"/>
    </location>
</feature>
<dbReference type="STRING" id="1465490.SAMN05444277_11325"/>
<dbReference type="InterPro" id="IPR036514">
    <property type="entry name" value="SGNH_hydro_sf"/>
</dbReference>
<dbReference type="PANTHER" id="PTHR30383:SF5">
    <property type="entry name" value="SGNH HYDROLASE-TYPE ESTERASE DOMAIN-CONTAINING PROTEIN"/>
    <property type="match status" value="1"/>
</dbReference>
<feature type="domain" description="SGNH hydrolase-type esterase" evidence="2">
    <location>
        <begin position="44"/>
        <end position="225"/>
    </location>
</feature>
<evidence type="ECO:0000256" key="1">
    <source>
        <dbReference type="SAM" id="Phobius"/>
    </source>
</evidence>
<name>A0A1I5YM47_9BACT</name>
<organism evidence="3 4">
    <name type="scientific">Parafilimonas terrae</name>
    <dbReference type="NCBI Taxonomy" id="1465490"/>
    <lineage>
        <taxon>Bacteria</taxon>
        <taxon>Pseudomonadati</taxon>
        <taxon>Bacteroidota</taxon>
        <taxon>Chitinophagia</taxon>
        <taxon>Chitinophagales</taxon>
        <taxon>Chitinophagaceae</taxon>
        <taxon>Parafilimonas</taxon>
    </lineage>
</organism>
<evidence type="ECO:0000259" key="2">
    <source>
        <dbReference type="Pfam" id="PF13472"/>
    </source>
</evidence>
<dbReference type="AlphaFoldDB" id="A0A1I5YM47"/>
<reference evidence="3 4" key="1">
    <citation type="submission" date="2016-10" db="EMBL/GenBank/DDBJ databases">
        <authorList>
            <person name="de Groot N.N."/>
        </authorList>
    </citation>
    <scope>NUCLEOTIDE SEQUENCE [LARGE SCALE GENOMIC DNA]</scope>
    <source>
        <strain evidence="3 4">DSM 28286</strain>
    </source>
</reference>
<dbReference type="GO" id="GO:0004622">
    <property type="term" value="F:phosphatidylcholine lysophospholipase activity"/>
    <property type="evidence" value="ECO:0007669"/>
    <property type="project" value="TreeGrafter"/>
</dbReference>
<dbReference type="InterPro" id="IPR051532">
    <property type="entry name" value="Ester_Hydrolysis_Enzymes"/>
</dbReference>
<dbReference type="OrthoDB" id="9794725at2"/>
<keyword evidence="4" id="KW-1185">Reference proteome</keyword>
<keyword evidence="1" id="KW-0812">Transmembrane</keyword>
<dbReference type="SUPFAM" id="SSF52266">
    <property type="entry name" value="SGNH hydrolase"/>
    <property type="match status" value="1"/>
</dbReference>
<keyword evidence="1" id="KW-1133">Transmembrane helix</keyword>
<evidence type="ECO:0000313" key="4">
    <source>
        <dbReference type="Proteomes" id="UP000199031"/>
    </source>
</evidence>
<sequence length="238" mass="27031">MLFNHTYLFTAITDKLIWIFLLVAVVLVISFLKDKRMKGRKIIFFGDSLTEYGVNKGGYLYLMKRMLKDQQITDCNLIGAGIAGNKVTDLQERLIRDVISKSPDVVVIWIGINDVWHKYSHANGTDEDTFNKTYRNIVKQLLADNIKILLVTPGVIGEKTDRSNLADDELDAYSQLIRNVAADYHLPLCDMRHLFSLYEKENNHANAEAGILTHDSVHLSDAGNKFVAEEMWKALKAV</sequence>
<proteinExistence type="predicted"/>
<accession>A0A1I5YM47</accession>
<protein>
    <submittedName>
        <fullName evidence="3">Lysophospholipase L1</fullName>
    </submittedName>
</protein>
<keyword evidence="1" id="KW-0472">Membrane</keyword>
<dbReference type="Gene3D" id="3.40.50.1110">
    <property type="entry name" value="SGNH hydrolase"/>
    <property type="match status" value="1"/>
</dbReference>
<dbReference type="PANTHER" id="PTHR30383">
    <property type="entry name" value="THIOESTERASE 1/PROTEASE 1/LYSOPHOSPHOLIPASE L1"/>
    <property type="match status" value="1"/>
</dbReference>